<dbReference type="PROSITE" id="PS00108">
    <property type="entry name" value="PROTEIN_KINASE_ST"/>
    <property type="match status" value="1"/>
</dbReference>
<keyword evidence="5" id="KW-0802">TPR repeat</keyword>
<dbReference type="Proteomes" id="UP000295781">
    <property type="component" value="Chromosome"/>
</dbReference>
<evidence type="ECO:0000313" key="9">
    <source>
        <dbReference type="EMBL" id="AUX25106.1"/>
    </source>
</evidence>
<dbReference type="InterPro" id="IPR019734">
    <property type="entry name" value="TPR_rpt"/>
</dbReference>
<feature type="binding site" evidence="6">
    <location>
        <position position="99"/>
    </location>
    <ligand>
        <name>ATP</name>
        <dbReference type="ChEBI" id="CHEBI:30616"/>
    </ligand>
</feature>
<feature type="compositionally biased region" description="Basic and acidic residues" evidence="7">
    <location>
        <begin position="35"/>
        <end position="55"/>
    </location>
</feature>
<accession>A0A4P2Q7H7</accession>
<dbReference type="PANTHER" id="PTHR43289">
    <property type="entry name" value="MITOGEN-ACTIVATED PROTEIN KINASE KINASE KINASE 20-RELATED"/>
    <property type="match status" value="1"/>
</dbReference>
<name>A0A4P2Q7H7_SORCE</name>
<reference evidence="9 10" key="1">
    <citation type="submission" date="2015-09" db="EMBL/GenBank/DDBJ databases">
        <title>Sorangium comparison.</title>
        <authorList>
            <person name="Zaburannyi N."/>
            <person name="Bunk B."/>
            <person name="Overmann J."/>
            <person name="Mueller R."/>
        </authorList>
    </citation>
    <scope>NUCLEOTIDE SEQUENCE [LARGE SCALE GENOMIC DNA]</scope>
    <source>
        <strain evidence="9 10">So ceGT47</strain>
    </source>
</reference>
<dbReference type="PROSITE" id="PS50005">
    <property type="entry name" value="TPR"/>
    <property type="match status" value="1"/>
</dbReference>
<evidence type="ECO:0000256" key="6">
    <source>
        <dbReference type="PROSITE-ProRule" id="PRU10141"/>
    </source>
</evidence>
<evidence type="ECO:0000256" key="4">
    <source>
        <dbReference type="ARBA" id="ARBA00022840"/>
    </source>
</evidence>
<dbReference type="Pfam" id="PF00069">
    <property type="entry name" value="Pkinase"/>
    <property type="match status" value="1"/>
</dbReference>
<dbReference type="Gene3D" id="3.30.200.20">
    <property type="entry name" value="Phosphorylase Kinase, domain 1"/>
    <property type="match status" value="1"/>
</dbReference>
<feature type="repeat" description="TPR" evidence="5">
    <location>
        <begin position="798"/>
        <end position="831"/>
    </location>
</feature>
<dbReference type="EMBL" id="CP012670">
    <property type="protein sequence ID" value="AUX25106.1"/>
    <property type="molecule type" value="Genomic_DNA"/>
</dbReference>
<feature type="compositionally biased region" description="Low complexity" evidence="7">
    <location>
        <begin position="508"/>
        <end position="517"/>
    </location>
</feature>
<dbReference type="InterPro" id="IPR011990">
    <property type="entry name" value="TPR-like_helical_dom_sf"/>
</dbReference>
<evidence type="ECO:0000256" key="5">
    <source>
        <dbReference type="PROSITE-ProRule" id="PRU00339"/>
    </source>
</evidence>
<organism evidence="9 10">
    <name type="scientific">Sorangium cellulosum</name>
    <name type="common">Polyangium cellulosum</name>
    <dbReference type="NCBI Taxonomy" id="56"/>
    <lineage>
        <taxon>Bacteria</taxon>
        <taxon>Pseudomonadati</taxon>
        <taxon>Myxococcota</taxon>
        <taxon>Polyangia</taxon>
        <taxon>Polyangiales</taxon>
        <taxon>Polyangiaceae</taxon>
        <taxon>Sorangium</taxon>
    </lineage>
</organism>
<dbReference type="InterPro" id="IPR008271">
    <property type="entry name" value="Ser/Thr_kinase_AS"/>
</dbReference>
<feature type="region of interest" description="Disordered" evidence="7">
    <location>
        <begin position="35"/>
        <end position="61"/>
    </location>
</feature>
<evidence type="ECO:0000259" key="8">
    <source>
        <dbReference type="PROSITE" id="PS50011"/>
    </source>
</evidence>
<keyword evidence="1 9" id="KW-0808">Transferase</keyword>
<evidence type="ECO:0000256" key="2">
    <source>
        <dbReference type="ARBA" id="ARBA00022741"/>
    </source>
</evidence>
<dbReference type="SUPFAM" id="SSF56112">
    <property type="entry name" value="Protein kinase-like (PK-like)"/>
    <property type="match status" value="1"/>
</dbReference>
<feature type="region of interest" description="Disordered" evidence="7">
    <location>
        <begin position="378"/>
        <end position="517"/>
    </location>
</feature>
<keyword evidence="3 9" id="KW-0418">Kinase</keyword>
<evidence type="ECO:0000313" key="10">
    <source>
        <dbReference type="Proteomes" id="UP000295781"/>
    </source>
</evidence>
<dbReference type="PROSITE" id="PS00107">
    <property type="entry name" value="PROTEIN_KINASE_ATP"/>
    <property type="match status" value="1"/>
</dbReference>
<gene>
    <name evidence="9" type="ORF">SOCEGT47_056490</name>
</gene>
<dbReference type="EC" id="2.7.11.1" evidence="9"/>
<keyword evidence="2 6" id="KW-0547">Nucleotide-binding</keyword>
<dbReference type="SMART" id="SM00220">
    <property type="entry name" value="S_TKc"/>
    <property type="match status" value="1"/>
</dbReference>
<feature type="compositionally biased region" description="Low complexity" evidence="7">
    <location>
        <begin position="390"/>
        <end position="460"/>
    </location>
</feature>
<protein>
    <submittedName>
        <fullName evidence="9">Protein kinase</fullName>
        <ecNumber evidence="9">2.7.11.1</ecNumber>
    </submittedName>
</protein>
<dbReference type="SUPFAM" id="SSF48452">
    <property type="entry name" value="TPR-like"/>
    <property type="match status" value="1"/>
</dbReference>
<dbReference type="AlphaFoldDB" id="A0A4P2Q7H7"/>
<dbReference type="Gene3D" id="1.25.40.10">
    <property type="entry name" value="Tetratricopeptide repeat domain"/>
    <property type="match status" value="1"/>
</dbReference>
<evidence type="ECO:0000256" key="3">
    <source>
        <dbReference type="ARBA" id="ARBA00022777"/>
    </source>
</evidence>
<dbReference type="Gene3D" id="3.40.50.10610">
    <property type="entry name" value="ABC-type transport auxiliary lipoprotein component"/>
    <property type="match status" value="1"/>
</dbReference>
<dbReference type="Gene3D" id="1.10.510.10">
    <property type="entry name" value="Transferase(Phosphotransferase) domain 1"/>
    <property type="match status" value="1"/>
</dbReference>
<dbReference type="SMART" id="SM00028">
    <property type="entry name" value="TPR"/>
    <property type="match status" value="2"/>
</dbReference>
<dbReference type="InterPro" id="IPR011009">
    <property type="entry name" value="Kinase-like_dom_sf"/>
</dbReference>
<dbReference type="InterPro" id="IPR000719">
    <property type="entry name" value="Prot_kinase_dom"/>
</dbReference>
<keyword evidence="4 6" id="KW-0067">ATP-binding</keyword>
<dbReference type="InterPro" id="IPR017441">
    <property type="entry name" value="Protein_kinase_ATP_BS"/>
</dbReference>
<feature type="domain" description="Protein kinase" evidence="8">
    <location>
        <begin position="70"/>
        <end position="328"/>
    </location>
</feature>
<evidence type="ECO:0000256" key="1">
    <source>
        <dbReference type="ARBA" id="ARBA00022679"/>
    </source>
</evidence>
<dbReference type="GO" id="GO:0005524">
    <property type="term" value="F:ATP binding"/>
    <property type="evidence" value="ECO:0007669"/>
    <property type="project" value="UniProtKB-UniRule"/>
</dbReference>
<evidence type="ECO:0000256" key="7">
    <source>
        <dbReference type="SAM" id="MobiDB-lite"/>
    </source>
</evidence>
<proteinExistence type="predicted"/>
<dbReference type="PANTHER" id="PTHR43289:SF6">
    <property type="entry name" value="SERINE_THREONINE-PROTEIN KINASE NEKL-3"/>
    <property type="match status" value="1"/>
</dbReference>
<feature type="region of interest" description="Disordered" evidence="7">
    <location>
        <begin position="594"/>
        <end position="625"/>
    </location>
</feature>
<sequence>MWTGELNDGISCFLSSGQGALTSALGAGYTGRVSDRRLPALEPTPRTESRSERGHGSGFASAPQRIAGRYEILGLLGTGGMGSVYRVRDTELDEVVALKMLRRDVAESAGMLERFRQEVKLARRVTHRNVARTFDFGDHEGEKFLTMECVDGESLHSVLGRTGPMPVQQVIGIGCALCDGLGAAHAAGVVHRDLKPENVLLDRGGRVVITDFGIARASAGSGAGQTSGFVLGSPAYMSPEQLTGEPDIDARTDIYALGMILFECLTHRRAWPGAGAIAAAMARLTSPPPDPRALRPDVPLAVADVVLRCMAMKREDRYGSAAEAHRALLLARSRVSISPHAGAQAGPALFPVPSLAGGSAPTAVTSAPTAPQPIEGSVTRVAAASGAGKAPPRSTSPTLAAPTPTPTPRGASPAPRGASLTPTGSAPTPSPTPTGSAPTPSPAPRGSAATPAPAPRGSSPMLVPSSTPAPAPRGSSPMLVPSSTPAPAPRGSSPTLVPSFTPVPTPRSSPTTPRSSLTPALKTVAVLPFRNAGAPEDEYLADGFTEDLTDTLSMTAGLKVRPRAAVARVRLDGRDPRDVGRELDVQVVVEGSIRRRTGGGPAQDASRGLPAAPGSRPGSRSAPGGVRVTARVISVEDGFQLWAKRFDSSAEALLDVSDDAARAIAAALTVDVASRERDASGDPRAVDLYLRARHQLRRLWYGDAAPAVALFEEALAFSPNDPTLLSGYAVATARLLAARGDGRAQLAKAQQAAERAIALSPAHGEPWVALATVRFSACDPVGAVPALRRALSCAPSLGRAHELLGRILMEAGLVEEAIFRLETALSLDPSELLPRWELARGRALLGDWAAVSALLDLPTEDPSDRFHKAVMRARFGLWRSSPFSIDDLLLAAETVPIQYARVYRDVLATARLADEQRAFLRSKAEGSEPGSRLRPLFFQMYAEILAFVGDDEALFGALAAAVDAGLFDALWMQRCAVLERARSDARFAPLRARVEERASAIVDAFKA</sequence>
<dbReference type="CDD" id="cd14014">
    <property type="entry name" value="STKc_PknB_like"/>
    <property type="match status" value="1"/>
</dbReference>
<feature type="compositionally biased region" description="Low complexity" evidence="7">
    <location>
        <begin position="610"/>
        <end position="625"/>
    </location>
</feature>
<dbReference type="PROSITE" id="PS50011">
    <property type="entry name" value="PROTEIN_KINASE_DOM"/>
    <property type="match status" value="1"/>
</dbReference>
<dbReference type="GO" id="GO:0004674">
    <property type="term" value="F:protein serine/threonine kinase activity"/>
    <property type="evidence" value="ECO:0007669"/>
    <property type="project" value="UniProtKB-EC"/>
</dbReference>